<dbReference type="Proteomes" id="UP001060085">
    <property type="component" value="Linkage Group LG05"/>
</dbReference>
<gene>
    <name evidence="1" type="ORF">M9H77_23383</name>
</gene>
<accession>A0ACC0AT68</accession>
<sequence length="327" mass="37213">MWPYLDKEICNTVKKIAKPIIDEQIPKYKIESVEFEALTFGCLTPTFQGMKVCNIEDNELIMELLLKCVGNHTIIVVVKAFSLRATIQVLNLQVFACPYITLKPLVPSFPCFYSILVSLIDMPHVNFGLKLLGADAMSIPGLYRFVQELIKDQVADMYLWPKTLQLAREEPKALTLDLLKNLNANDAQNKNSQVQIVLEAIYKPLGENEMPNNIKVSNEVEEFQYTVEEPPMNDRIHVEVVRVLEDGSIPLKETLGYVDIYLSDVTSQSPLDLKLASITRAQRKKLKLQGDDDMIAFMEDALKSKVREFEDQGKHPKLFTMCSIVKK</sequence>
<organism evidence="1 2">
    <name type="scientific">Catharanthus roseus</name>
    <name type="common">Madagascar periwinkle</name>
    <name type="synonym">Vinca rosea</name>
    <dbReference type="NCBI Taxonomy" id="4058"/>
    <lineage>
        <taxon>Eukaryota</taxon>
        <taxon>Viridiplantae</taxon>
        <taxon>Streptophyta</taxon>
        <taxon>Embryophyta</taxon>
        <taxon>Tracheophyta</taxon>
        <taxon>Spermatophyta</taxon>
        <taxon>Magnoliopsida</taxon>
        <taxon>eudicotyledons</taxon>
        <taxon>Gunneridae</taxon>
        <taxon>Pentapetalae</taxon>
        <taxon>asterids</taxon>
        <taxon>lamiids</taxon>
        <taxon>Gentianales</taxon>
        <taxon>Apocynaceae</taxon>
        <taxon>Rauvolfioideae</taxon>
        <taxon>Vinceae</taxon>
        <taxon>Catharanthinae</taxon>
        <taxon>Catharanthus</taxon>
    </lineage>
</organism>
<evidence type="ECO:0000313" key="2">
    <source>
        <dbReference type="Proteomes" id="UP001060085"/>
    </source>
</evidence>
<dbReference type="EMBL" id="CM044705">
    <property type="protein sequence ID" value="KAI5664060.1"/>
    <property type="molecule type" value="Genomic_DNA"/>
</dbReference>
<evidence type="ECO:0000313" key="1">
    <source>
        <dbReference type="EMBL" id="KAI5664060.1"/>
    </source>
</evidence>
<keyword evidence="2" id="KW-1185">Reference proteome</keyword>
<name>A0ACC0AT68_CATRO</name>
<reference evidence="2" key="1">
    <citation type="journal article" date="2023" name="Nat. Plants">
        <title>Single-cell RNA sequencing provides a high-resolution roadmap for understanding the multicellular compartmentation of specialized metabolism.</title>
        <authorList>
            <person name="Sun S."/>
            <person name="Shen X."/>
            <person name="Li Y."/>
            <person name="Li Y."/>
            <person name="Wang S."/>
            <person name="Li R."/>
            <person name="Zhang H."/>
            <person name="Shen G."/>
            <person name="Guo B."/>
            <person name="Wei J."/>
            <person name="Xu J."/>
            <person name="St-Pierre B."/>
            <person name="Chen S."/>
            <person name="Sun C."/>
        </authorList>
    </citation>
    <scope>NUCLEOTIDE SEQUENCE [LARGE SCALE GENOMIC DNA]</scope>
</reference>
<proteinExistence type="predicted"/>
<protein>
    <submittedName>
        <fullName evidence="1">Uncharacterized protein</fullName>
    </submittedName>
</protein>
<comment type="caution">
    <text evidence="1">The sequence shown here is derived from an EMBL/GenBank/DDBJ whole genome shotgun (WGS) entry which is preliminary data.</text>
</comment>